<dbReference type="GO" id="GO:0020037">
    <property type="term" value="F:heme binding"/>
    <property type="evidence" value="ECO:0007669"/>
    <property type="project" value="InterPro"/>
</dbReference>
<reference evidence="8 9" key="1">
    <citation type="journal article" date="2018" name="New Phytol.">
        <title>Phylogenomics of Endogonaceae and evolution of mycorrhizas within Mucoromycota.</title>
        <authorList>
            <person name="Chang Y."/>
            <person name="Desiro A."/>
            <person name="Na H."/>
            <person name="Sandor L."/>
            <person name="Lipzen A."/>
            <person name="Clum A."/>
            <person name="Barry K."/>
            <person name="Grigoriev I.V."/>
            <person name="Martin F.M."/>
            <person name="Stajich J.E."/>
            <person name="Smith M.E."/>
            <person name="Bonito G."/>
            <person name="Spatafora J.W."/>
        </authorList>
    </citation>
    <scope>NUCLEOTIDE SEQUENCE [LARGE SCALE GENOMIC DNA]</scope>
    <source>
        <strain evidence="8 9">AD002</strain>
    </source>
</reference>
<proteinExistence type="inferred from homology"/>
<organism evidence="8 9">
    <name type="scientific">Jimgerdemannia flammicorona</name>
    <dbReference type="NCBI Taxonomy" id="994334"/>
    <lineage>
        <taxon>Eukaryota</taxon>
        <taxon>Fungi</taxon>
        <taxon>Fungi incertae sedis</taxon>
        <taxon>Mucoromycota</taxon>
        <taxon>Mucoromycotina</taxon>
        <taxon>Endogonomycetes</taxon>
        <taxon>Endogonales</taxon>
        <taxon>Endogonaceae</taxon>
        <taxon>Jimgerdemannia</taxon>
    </lineage>
</organism>
<keyword evidence="9" id="KW-1185">Reference proteome</keyword>
<evidence type="ECO:0008006" key="10">
    <source>
        <dbReference type="Google" id="ProtNLM"/>
    </source>
</evidence>
<accession>A0A433QSI9</accession>
<protein>
    <recommendedName>
        <fullName evidence="10">Cytochrome P450</fullName>
    </recommendedName>
</protein>
<evidence type="ECO:0000256" key="2">
    <source>
        <dbReference type="ARBA" id="ARBA00022617"/>
    </source>
</evidence>
<dbReference type="SUPFAM" id="SSF48264">
    <property type="entry name" value="Cytochrome P450"/>
    <property type="match status" value="2"/>
</dbReference>
<evidence type="ECO:0000256" key="6">
    <source>
        <dbReference type="ARBA" id="ARBA00023033"/>
    </source>
</evidence>
<evidence type="ECO:0000256" key="4">
    <source>
        <dbReference type="ARBA" id="ARBA00023002"/>
    </source>
</evidence>
<evidence type="ECO:0000313" key="9">
    <source>
        <dbReference type="Proteomes" id="UP000274822"/>
    </source>
</evidence>
<dbReference type="GO" id="GO:0016705">
    <property type="term" value="F:oxidoreductase activity, acting on paired donors, with incorporation or reduction of molecular oxygen"/>
    <property type="evidence" value="ECO:0007669"/>
    <property type="project" value="InterPro"/>
</dbReference>
<dbReference type="GO" id="GO:0004497">
    <property type="term" value="F:monooxygenase activity"/>
    <property type="evidence" value="ECO:0007669"/>
    <property type="project" value="UniProtKB-KW"/>
</dbReference>
<keyword evidence="7" id="KW-1133">Transmembrane helix</keyword>
<comment type="similarity">
    <text evidence="1">Belongs to the cytochrome P450 family.</text>
</comment>
<dbReference type="AlphaFoldDB" id="A0A433QSI9"/>
<dbReference type="Proteomes" id="UP000274822">
    <property type="component" value="Unassembled WGS sequence"/>
</dbReference>
<dbReference type="PANTHER" id="PTHR24291:SF50">
    <property type="entry name" value="BIFUNCTIONAL ALBAFLAVENONE MONOOXYGENASE_TERPENE SYNTHASE"/>
    <property type="match status" value="1"/>
</dbReference>
<keyword evidence="7" id="KW-0812">Transmembrane</keyword>
<comment type="caution">
    <text evidence="8">The sequence shown here is derived from an EMBL/GenBank/DDBJ whole genome shotgun (WGS) entry which is preliminary data.</text>
</comment>
<dbReference type="GO" id="GO:0005506">
    <property type="term" value="F:iron ion binding"/>
    <property type="evidence" value="ECO:0007669"/>
    <property type="project" value="InterPro"/>
</dbReference>
<dbReference type="Gene3D" id="1.10.630.10">
    <property type="entry name" value="Cytochrome P450"/>
    <property type="match status" value="2"/>
</dbReference>
<keyword evidence="7" id="KW-0472">Membrane</keyword>
<keyword evidence="2" id="KW-0349">Heme</keyword>
<name>A0A433QSI9_9FUNG</name>
<dbReference type="InterPro" id="IPR036396">
    <property type="entry name" value="Cyt_P450_sf"/>
</dbReference>
<evidence type="ECO:0000256" key="7">
    <source>
        <dbReference type="SAM" id="Phobius"/>
    </source>
</evidence>
<dbReference type="InterPro" id="IPR050196">
    <property type="entry name" value="Cytochrome_P450_Monoox"/>
</dbReference>
<keyword evidence="6" id="KW-0503">Monooxygenase</keyword>
<dbReference type="EMBL" id="RBNJ01001804">
    <property type="protein sequence ID" value="RUS32754.1"/>
    <property type="molecule type" value="Genomic_DNA"/>
</dbReference>
<sequence>MANEFQRTMLDIVADVIGARSAPEEFMRSLTVLLLALRTLLVMVSFGGYFLRYVYYRRHIKMMDAFVYQNICERKSAKVEMGAAGRVKDEGKNESTKTMLDILLDVRDVDENRLSDDEVRDQLFTFFLVGEALVYRDPPRTRKTGVCRGRQHLQPDDIHALHFTQNCLAELCVSTRLVGQYIIDKTPTCTHSSRTYLKLPTKNFASPRRFPSSLHSPQHIRTHDFPVAPRRRGSSQYADSDLCLGMHRDPRFWDSPEEFLPDRWEREMNGSGYKYKGCVLT</sequence>
<evidence type="ECO:0000256" key="5">
    <source>
        <dbReference type="ARBA" id="ARBA00023004"/>
    </source>
</evidence>
<dbReference type="PANTHER" id="PTHR24291">
    <property type="entry name" value="CYTOCHROME P450 FAMILY 4"/>
    <property type="match status" value="1"/>
</dbReference>
<keyword evidence="5" id="KW-0408">Iron</keyword>
<evidence type="ECO:0000256" key="1">
    <source>
        <dbReference type="ARBA" id="ARBA00010617"/>
    </source>
</evidence>
<gene>
    <name evidence="8" type="ORF">BC938DRAFT_474419</name>
</gene>
<keyword evidence="4" id="KW-0560">Oxidoreductase</keyword>
<evidence type="ECO:0000313" key="8">
    <source>
        <dbReference type="EMBL" id="RUS32754.1"/>
    </source>
</evidence>
<feature type="transmembrane region" description="Helical" evidence="7">
    <location>
        <begin position="30"/>
        <end position="55"/>
    </location>
</feature>
<evidence type="ECO:0000256" key="3">
    <source>
        <dbReference type="ARBA" id="ARBA00022723"/>
    </source>
</evidence>
<keyword evidence="3" id="KW-0479">Metal-binding</keyword>